<dbReference type="EMBL" id="MPSH01000056">
    <property type="protein sequence ID" value="PNH26803.1"/>
    <property type="molecule type" value="Genomic_DNA"/>
</dbReference>
<keyword evidence="4 6" id="KW-0472">Membrane</keyword>
<gene>
    <name evidence="7" type="ORF">BJF96_g9878</name>
</gene>
<feature type="compositionally biased region" description="Basic and acidic residues" evidence="5">
    <location>
        <begin position="312"/>
        <end position="324"/>
    </location>
</feature>
<dbReference type="PANTHER" id="PTHR15549">
    <property type="entry name" value="PAIRED IMMUNOGLOBULIN-LIKE TYPE 2 RECEPTOR"/>
    <property type="match status" value="1"/>
</dbReference>
<proteinExistence type="predicted"/>
<keyword evidence="3 6" id="KW-1133">Transmembrane helix</keyword>
<organism evidence="7 8">
    <name type="scientific">Verticillium dahliae</name>
    <name type="common">Verticillium wilt</name>
    <dbReference type="NCBI Taxonomy" id="27337"/>
    <lineage>
        <taxon>Eukaryota</taxon>
        <taxon>Fungi</taxon>
        <taxon>Dikarya</taxon>
        <taxon>Ascomycota</taxon>
        <taxon>Pezizomycotina</taxon>
        <taxon>Sordariomycetes</taxon>
        <taxon>Hypocreomycetidae</taxon>
        <taxon>Glomerellales</taxon>
        <taxon>Plectosphaerellaceae</taxon>
        <taxon>Verticillium</taxon>
    </lineage>
</organism>
<evidence type="ECO:0000256" key="2">
    <source>
        <dbReference type="ARBA" id="ARBA00022692"/>
    </source>
</evidence>
<sequence length="331" mass="35165">MASRDAFISNGTCYYAPGQEAIDSMIPCGNDAFGRVSCCQQGDMCLTSNACYNQQFGVTYLAGCSDPTYEHRSCPDKGAFDGTPWVGLTYCNGTSEQWVACEQSERQDALTEADQCWCPQTDRTVAFTASSVLVNVAELPTSVGGEVVWQRGFLPSFADTDTATSTTPPTQTTSTSPSTSSQVGSTNVPAETSPAATETPESTDNGLSTPARIGIGVGVGVGSAVLLALLALFFFTRRRRQRHEAQANASPKGDRPDSLMPPSEAPQTPTTAVSEIDSRAATPWALRTELDGKSLAAEMDVPPVPPVPSQLGEKKEKRENKSDEPVFELPA</sequence>
<feature type="transmembrane region" description="Helical" evidence="6">
    <location>
        <begin position="213"/>
        <end position="235"/>
    </location>
</feature>
<evidence type="ECO:0000313" key="8">
    <source>
        <dbReference type="Proteomes" id="UP000236305"/>
    </source>
</evidence>
<evidence type="ECO:0000256" key="6">
    <source>
        <dbReference type="SAM" id="Phobius"/>
    </source>
</evidence>
<protein>
    <submittedName>
        <fullName evidence="7">Uncharacterized protein</fullName>
    </submittedName>
</protein>
<dbReference type="Proteomes" id="UP000236305">
    <property type="component" value="Unassembled WGS sequence"/>
</dbReference>
<evidence type="ECO:0000256" key="5">
    <source>
        <dbReference type="SAM" id="MobiDB-lite"/>
    </source>
</evidence>
<feature type="compositionally biased region" description="Low complexity" evidence="5">
    <location>
        <begin position="159"/>
        <end position="182"/>
    </location>
</feature>
<comment type="caution">
    <text evidence="7">The sequence shown here is derived from an EMBL/GenBank/DDBJ whole genome shotgun (WGS) entry which is preliminary data.</text>
</comment>
<name>A0A2J8DIJ9_VERDA</name>
<feature type="region of interest" description="Disordered" evidence="5">
    <location>
        <begin position="243"/>
        <end position="331"/>
    </location>
</feature>
<evidence type="ECO:0000256" key="4">
    <source>
        <dbReference type="ARBA" id="ARBA00023136"/>
    </source>
</evidence>
<evidence type="ECO:0000256" key="3">
    <source>
        <dbReference type="ARBA" id="ARBA00022989"/>
    </source>
</evidence>
<dbReference type="GO" id="GO:0016020">
    <property type="term" value="C:membrane"/>
    <property type="evidence" value="ECO:0007669"/>
    <property type="project" value="UniProtKB-SubCell"/>
</dbReference>
<dbReference type="InterPro" id="IPR051694">
    <property type="entry name" value="Immunoregulatory_rcpt-like"/>
</dbReference>
<dbReference type="AlphaFoldDB" id="A0A2J8DIJ9"/>
<evidence type="ECO:0000313" key="7">
    <source>
        <dbReference type="EMBL" id="PNH26803.1"/>
    </source>
</evidence>
<dbReference type="OrthoDB" id="4148662at2759"/>
<feature type="compositionally biased region" description="Polar residues" evidence="5">
    <location>
        <begin position="183"/>
        <end position="207"/>
    </location>
</feature>
<dbReference type="GO" id="GO:0071944">
    <property type="term" value="C:cell periphery"/>
    <property type="evidence" value="ECO:0007669"/>
    <property type="project" value="UniProtKB-ARBA"/>
</dbReference>
<comment type="subcellular location">
    <subcellularLocation>
        <location evidence="1">Membrane</location>
        <topology evidence="1">Single-pass membrane protein</topology>
    </subcellularLocation>
</comment>
<evidence type="ECO:0000256" key="1">
    <source>
        <dbReference type="ARBA" id="ARBA00004167"/>
    </source>
</evidence>
<feature type="region of interest" description="Disordered" evidence="5">
    <location>
        <begin position="159"/>
        <end position="207"/>
    </location>
</feature>
<dbReference type="PANTHER" id="PTHR15549:SF26">
    <property type="entry name" value="AXIAL BUDDING PATTERN PROTEIN 2-RELATED"/>
    <property type="match status" value="1"/>
</dbReference>
<reference evidence="7 8" key="1">
    <citation type="submission" date="2017-12" db="EMBL/GenBank/DDBJ databases">
        <title>Comparative genomics yields insights into virulence evolution of Verticillium dahliae.</title>
        <authorList>
            <person name="Fan R."/>
            <person name="Armitage A.D."/>
            <person name="Cascant-Lopez E."/>
            <person name="Sobczyk M."/>
            <person name="Cockerton H.M."/>
            <person name="Harrison R.J."/>
        </authorList>
    </citation>
    <scope>NUCLEOTIDE SEQUENCE [LARGE SCALE GENOMIC DNA]</scope>
    <source>
        <strain evidence="7 8">12008</strain>
    </source>
</reference>
<keyword evidence="2 6" id="KW-0812">Transmembrane</keyword>
<accession>A0A2J8DIJ9</accession>
<dbReference type="OMA" id="WTGLVYC"/>